<reference evidence="3" key="1">
    <citation type="submission" date="2018-01" db="EMBL/GenBank/DDBJ databases">
        <authorList>
            <person name="Peeters C."/>
        </authorList>
    </citation>
    <scope>NUCLEOTIDE SEQUENCE [LARGE SCALE GENOMIC DNA]</scope>
</reference>
<dbReference type="PANTHER" id="PTHR30547">
    <property type="entry name" value="UNCHARACTERIZED PROTEIN YHCG-RELATED"/>
    <property type="match status" value="1"/>
</dbReference>
<name>A0A2U3I358_9BURK</name>
<accession>A0A2U3I358</accession>
<dbReference type="Pfam" id="PF17761">
    <property type="entry name" value="DUF1016_N"/>
    <property type="match status" value="1"/>
</dbReference>
<evidence type="ECO:0000259" key="1">
    <source>
        <dbReference type="Pfam" id="PF17761"/>
    </source>
</evidence>
<gene>
    <name evidence="2" type="ORF">NOV72_01780</name>
</gene>
<dbReference type="InterPro" id="IPR053148">
    <property type="entry name" value="PD-DEXK-like_domain"/>
</dbReference>
<evidence type="ECO:0000313" key="3">
    <source>
        <dbReference type="Proteomes" id="UP000238169"/>
    </source>
</evidence>
<evidence type="ECO:0000313" key="2">
    <source>
        <dbReference type="EMBL" id="SPB14538.1"/>
    </source>
</evidence>
<keyword evidence="3" id="KW-1185">Reference proteome</keyword>
<dbReference type="Proteomes" id="UP000238169">
    <property type="component" value="Unassembled WGS sequence"/>
</dbReference>
<protein>
    <recommendedName>
        <fullName evidence="1">YhcG N-terminal domain-containing protein</fullName>
    </recommendedName>
</protein>
<sequence length="217" mass="24780">MRNDVVEQLQRRNTAAARQALMLLAREYATDSALPAMTVRLRELENTSRLPVTDHAELAALRRRLENEVTLAARQVLSDQNAQSWMAPCWRELAQRAAAWTRYVRLMRRTRSPVERSFFETEALRGGWSVRQLERQIGSQFYTRTLMSTDKRAMLERGAVAQLGDMIRPEEAIKDPYVLEFLDLKDEVIARYALDGLPNKVGCLGISHCTSGRNVAC</sequence>
<organism evidence="2 3">
    <name type="scientific">Caballeronia novacaledonica</name>
    <dbReference type="NCBI Taxonomy" id="1544861"/>
    <lineage>
        <taxon>Bacteria</taxon>
        <taxon>Pseudomonadati</taxon>
        <taxon>Pseudomonadota</taxon>
        <taxon>Betaproteobacteria</taxon>
        <taxon>Burkholderiales</taxon>
        <taxon>Burkholderiaceae</taxon>
        <taxon>Caballeronia</taxon>
    </lineage>
</organism>
<dbReference type="PANTHER" id="PTHR30547:SF5">
    <property type="entry name" value="NUCLEASE YHCG-RELATED"/>
    <property type="match status" value="1"/>
</dbReference>
<dbReference type="InterPro" id="IPR041527">
    <property type="entry name" value="YhcG_N"/>
</dbReference>
<feature type="domain" description="YhcG N-terminal" evidence="1">
    <location>
        <begin position="97"/>
        <end position="144"/>
    </location>
</feature>
<proteinExistence type="predicted"/>
<dbReference type="EMBL" id="OGTP01000004">
    <property type="protein sequence ID" value="SPB14538.1"/>
    <property type="molecule type" value="Genomic_DNA"/>
</dbReference>
<dbReference type="AlphaFoldDB" id="A0A2U3I358"/>